<dbReference type="AlphaFoldDB" id="A0A8E2FAP6"/>
<dbReference type="OrthoDB" id="3877279at2759"/>
<sequence length="212" mass="23489">MDSPAFSSTSRRGSFDSDEDLDAYFASYVPLSNLPTPPLAKRSALNAVYTKPIPEDVVLTSDLAGPAIYLANLVPSNACVHRPSVATIHDFLFRAELSLEIIGTSSLLNRSWKKTPFHHHTKTSVEPEIVVLCALSLAAGYLDDSQKPVAYWARTISADRFTTKQVNATRLCILVDIDYSLYSFTPDMIQEAMEDMQRAEHLFNGQTTARLC</sequence>
<gene>
    <name evidence="1" type="ORF">AOQ84DRAFT_105273</name>
</gene>
<proteinExistence type="predicted"/>
<organism evidence="1 2">
    <name type="scientific">Glonium stellatum</name>
    <dbReference type="NCBI Taxonomy" id="574774"/>
    <lineage>
        <taxon>Eukaryota</taxon>
        <taxon>Fungi</taxon>
        <taxon>Dikarya</taxon>
        <taxon>Ascomycota</taxon>
        <taxon>Pezizomycotina</taxon>
        <taxon>Dothideomycetes</taxon>
        <taxon>Pleosporomycetidae</taxon>
        <taxon>Gloniales</taxon>
        <taxon>Gloniaceae</taxon>
        <taxon>Glonium</taxon>
    </lineage>
</organism>
<name>A0A8E2FAP6_9PEZI</name>
<protein>
    <recommendedName>
        <fullName evidence="3">Cyclin N-terminal domain-containing protein</fullName>
    </recommendedName>
</protein>
<keyword evidence="2" id="KW-1185">Reference proteome</keyword>
<accession>A0A8E2FAP6</accession>
<dbReference type="Proteomes" id="UP000250140">
    <property type="component" value="Unassembled WGS sequence"/>
</dbReference>
<evidence type="ECO:0008006" key="3">
    <source>
        <dbReference type="Google" id="ProtNLM"/>
    </source>
</evidence>
<evidence type="ECO:0000313" key="1">
    <source>
        <dbReference type="EMBL" id="OCL13521.1"/>
    </source>
</evidence>
<evidence type="ECO:0000313" key="2">
    <source>
        <dbReference type="Proteomes" id="UP000250140"/>
    </source>
</evidence>
<reference evidence="1 2" key="1">
    <citation type="journal article" date="2016" name="Nat. Commun.">
        <title>Ectomycorrhizal ecology is imprinted in the genome of the dominant symbiotic fungus Cenococcum geophilum.</title>
        <authorList>
            <consortium name="DOE Joint Genome Institute"/>
            <person name="Peter M."/>
            <person name="Kohler A."/>
            <person name="Ohm R.A."/>
            <person name="Kuo A."/>
            <person name="Krutzmann J."/>
            <person name="Morin E."/>
            <person name="Arend M."/>
            <person name="Barry K.W."/>
            <person name="Binder M."/>
            <person name="Choi C."/>
            <person name="Clum A."/>
            <person name="Copeland A."/>
            <person name="Grisel N."/>
            <person name="Haridas S."/>
            <person name="Kipfer T."/>
            <person name="LaButti K."/>
            <person name="Lindquist E."/>
            <person name="Lipzen A."/>
            <person name="Maire R."/>
            <person name="Meier B."/>
            <person name="Mihaltcheva S."/>
            <person name="Molinier V."/>
            <person name="Murat C."/>
            <person name="Poggeler S."/>
            <person name="Quandt C.A."/>
            <person name="Sperisen C."/>
            <person name="Tritt A."/>
            <person name="Tisserant E."/>
            <person name="Crous P.W."/>
            <person name="Henrissat B."/>
            <person name="Nehls U."/>
            <person name="Egli S."/>
            <person name="Spatafora J.W."/>
            <person name="Grigoriev I.V."/>
            <person name="Martin F.M."/>
        </authorList>
    </citation>
    <scope>NUCLEOTIDE SEQUENCE [LARGE SCALE GENOMIC DNA]</scope>
    <source>
        <strain evidence="1 2">CBS 207.34</strain>
    </source>
</reference>
<dbReference type="EMBL" id="KV748709">
    <property type="protein sequence ID" value="OCL13521.1"/>
    <property type="molecule type" value="Genomic_DNA"/>
</dbReference>